<evidence type="ECO:0000259" key="8">
    <source>
        <dbReference type="Pfam" id="PF00125"/>
    </source>
</evidence>
<dbReference type="CDD" id="cd22911">
    <property type="entry name" value="HFD_H3"/>
    <property type="match status" value="1"/>
</dbReference>
<gene>
    <name evidence="9" type="primary">RvY_11709-1</name>
    <name evidence="9" type="synonym">RvY_11709.1</name>
    <name evidence="9" type="ORF">RvY_11709</name>
</gene>
<proteinExistence type="inferred from homology"/>
<dbReference type="GO" id="GO:0030527">
    <property type="term" value="F:structural constituent of chromatin"/>
    <property type="evidence" value="ECO:0007669"/>
    <property type="project" value="InterPro"/>
</dbReference>
<evidence type="ECO:0000256" key="4">
    <source>
        <dbReference type="ARBA" id="ARBA00022454"/>
    </source>
</evidence>
<evidence type="ECO:0000256" key="1">
    <source>
        <dbReference type="ARBA" id="ARBA00004123"/>
    </source>
</evidence>
<keyword evidence="5" id="KW-0238">DNA-binding</keyword>
<dbReference type="EMBL" id="BDGG01000006">
    <property type="protein sequence ID" value="GAV00927.1"/>
    <property type="molecule type" value="Genomic_DNA"/>
</dbReference>
<dbReference type="GO" id="GO:0003677">
    <property type="term" value="F:DNA binding"/>
    <property type="evidence" value="ECO:0007669"/>
    <property type="project" value="UniProtKB-KW"/>
</dbReference>
<dbReference type="GO" id="GO:0005634">
    <property type="term" value="C:nucleus"/>
    <property type="evidence" value="ECO:0007669"/>
    <property type="project" value="UniProtKB-SubCell"/>
</dbReference>
<dbReference type="SMART" id="SM00428">
    <property type="entry name" value="H3"/>
    <property type="match status" value="1"/>
</dbReference>
<evidence type="ECO:0000256" key="2">
    <source>
        <dbReference type="ARBA" id="ARBA00004286"/>
    </source>
</evidence>
<organism evidence="9 10">
    <name type="scientific">Ramazzottius varieornatus</name>
    <name type="common">Water bear</name>
    <name type="synonym">Tardigrade</name>
    <dbReference type="NCBI Taxonomy" id="947166"/>
    <lineage>
        <taxon>Eukaryota</taxon>
        <taxon>Metazoa</taxon>
        <taxon>Ecdysozoa</taxon>
        <taxon>Tardigrada</taxon>
        <taxon>Eutardigrada</taxon>
        <taxon>Parachela</taxon>
        <taxon>Hypsibioidea</taxon>
        <taxon>Ramazzottiidae</taxon>
        <taxon>Ramazzottius</taxon>
    </lineage>
</organism>
<protein>
    <recommendedName>
        <fullName evidence="8">Core Histone H2A/H2B/H3 domain-containing protein</fullName>
    </recommendedName>
</protein>
<reference evidence="9 10" key="1">
    <citation type="journal article" date="2016" name="Nat. Commun.">
        <title>Extremotolerant tardigrade genome and improved radiotolerance of human cultured cells by tardigrade-unique protein.</title>
        <authorList>
            <person name="Hashimoto T."/>
            <person name="Horikawa D.D."/>
            <person name="Saito Y."/>
            <person name="Kuwahara H."/>
            <person name="Kozuka-Hata H."/>
            <person name="Shin-I T."/>
            <person name="Minakuchi Y."/>
            <person name="Ohishi K."/>
            <person name="Motoyama A."/>
            <person name="Aizu T."/>
            <person name="Enomoto A."/>
            <person name="Kondo K."/>
            <person name="Tanaka S."/>
            <person name="Hara Y."/>
            <person name="Koshikawa S."/>
            <person name="Sagara H."/>
            <person name="Miura T."/>
            <person name="Yokobori S."/>
            <person name="Miyagawa K."/>
            <person name="Suzuki Y."/>
            <person name="Kubo T."/>
            <person name="Oyama M."/>
            <person name="Kohara Y."/>
            <person name="Fujiyama A."/>
            <person name="Arakawa K."/>
            <person name="Katayama T."/>
            <person name="Toyoda A."/>
            <person name="Kunieda T."/>
        </authorList>
    </citation>
    <scope>NUCLEOTIDE SEQUENCE [LARGE SCALE GENOMIC DNA]</scope>
    <source>
        <strain evidence="9 10">YOKOZUNA-1</strain>
    </source>
</reference>
<keyword evidence="10" id="KW-1185">Reference proteome</keyword>
<dbReference type="Proteomes" id="UP000186922">
    <property type="component" value="Unassembled WGS sequence"/>
</dbReference>
<dbReference type="STRING" id="947166.A0A1D1VGZ6"/>
<evidence type="ECO:0000256" key="6">
    <source>
        <dbReference type="ARBA" id="ARBA00023242"/>
    </source>
</evidence>
<keyword evidence="6" id="KW-0539">Nucleus</keyword>
<dbReference type="Pfam" id="PF00125">
    <property type="entry name" value="Histone"/>
    <property type="match status" value="1"/>
</dbReference>
<dbReference type="AlphaFoldDB" id="A0A1D1VGZ6"/>
<comment type="caution">
    <text evidence="9">The sequence shown here is derived from an EMBL/GenBank/DDBJ whole genome shotgun (WGS) entry which is preliminary data.</text>
</comment>
<dbReference type="FunFam" id="1.10.20.10:FF:000085">
    <property type="entry name" value="Histone H3.2"/>
    <property type="match status" value="1"/>
</dbReference>
<evidence type="ECO:0000256" key="7">
    <source>
        <dbReference type="ARBA" id="ARBA00023269"/>
    </source>
</evidence>
<dbReference type="GO" id="GO:0000786">
    <property type="term" value="C:nucleosome"/>
    <property type="evidence" value="ECO:0007669"/>
    <property type="project" value="UniProtKB-KW"/>
</dbReference>
<dbReference type="GO" id="GO:0046982">
    <property type="term" value="F:protein heterodimerization activity"/>
    <property type="evidence" value="ECO:0007669"/>
    <property type="project" value="InterPro"/>
</dbReference>
<dbReference type="Gene3D" id="1.10.20.10">
    <property type="entry name" value="Histone, subunit A"/>
    <property type="match status" value="1"/>
</dbReference>
<dbReference type="PRINTS" id="PR00622">
    <property type="entry name" value="HISTONEH3"/>
</dbReference>
<keyword evidence="7" id="KW-0544">Nucleosome core</keyword>
<sequence>MVRTKQLYKKDTRDRYRQLGTKAARKTAPVTGGMIKPNRSRPGTIVLRDIHRLRESYHLLISKLPFQRLVREIAHRIRPLSETSEAYLVGIFEDTNLCAIHAKRVTIMIKDRQLARRHRGELPSSPP</sequence>
<dbReference type="InterPro" id="IPR007125">
    <property type="entry name" value="H2A/H2B/H3"/>
</dbReference>
<accession>A0A1D1VGZ6</accession>
<dbReference type="PROSITE" id="PS00959">
    <property type="entry name" value="HISTONE_H3_2"/>
    <property type="match status" value="1"/>
</dbReference>
<dbReference type="InterPro" id="IPR000164">
    <property type="entry name" value="Histone_H3/CENP-A"/>
</dbReference>
<dbReference type="InterPro" id="IPR009072">
    <property type="entry name" value="Histone-fold"/>
</dbReference>
<evidence type="ECO:0000313" key="10">
    <source>
        <dbReference type="Proteomes" id="UP000186922"/>
    </source>
</evidence>
<comment type="subcellular location">
    <subcellularLocation>
        <location evidence="2">Chromosome</location>
    </subcellularLocation>
    <subcellularLocation>
        <location evidence="1">Nucleus</location>
    </subcellularLocation>
</comment>
<dbReference type="SUPFAM" id="SSF47113">
    <property type="entry name" value="Histone-fold"/>
    <property type="match status" value="1"/>
</dbReference>
<keyword evidence="4" id="KW-0158">Chromosome</keyword>
<evidence type="ECO:0000313" key="9">
    <source>
        <dbReference type="EMBL" id="GAV00927.1"/>
    </source>
</evidence>
<evidence type="ECO:0000256" key="5">
    <source>
        <dbReference type="ARBA" id="ARBA00023125"/>
    </source>
</evidence>
<comment type="similarity">
    <text evidence="3">Belongs to the histone H3 family.</text>
</comment>
<evidence type="ECO:0000256" key="3">
    <source>
        <dbReference type="ARBA" id="ARBA00010343"/>
    </source>
</evidence>
<feature type="domain" description="Core Histone H2A/H2B/H3" evidence="8">
    <location>
        <begin position="42"/>
        <end position="117"/>
    </location>
</feature>
<dbReference type="PANTHER" id="PTHR11426">
    <property type="entry name" value="HISTONE H3"/>
    <property type="match status" value="1"/>
</dbReference>
<name>A0A1D1VGZ6_RAMVA</name>